<keyword evidence="4" id="KW-1185">Reference proteome</keyword>
<reference evidence="4" key="1">
    <citation type="submission" date="2016-10" db="EMBL/GenBank/DDBJ databases">
        <authorList>
            <person name="Varghese N."/>
            <person name="Submissions S."/>
        </authorList>
    </citation>
    <scope>NUCLEOTIDE SEQUENCE [LARGE SCALE GENOMIC DNA]</scope>
    <source>
        <strain evidence="4">CGMCC 4.6609</strain>
    </source>
</reference>
<dbReference type="PANTHER" id="PTHR33627">
    <property type="entry name" value="TRANSPOSASE"/>
    <property type="match status" value="1"/>
</dbReference>
<dbReference type="InterPro" id="IPR039365">
    <property type="entry name" value="IS701-like"/>
</dbReference>
<evidence type="ECO:0000259" key="2">
    <source>
        <dbReference type="Pfam" id="PF13546"/>
    </source>
</evidence>
<dbReference type="EMBL" id="FNIX01000050">
    <property type="protein sequence ID" value="SDP99098.1"/>
    <property type="molecule type" value="Genomic_DNA"/>
</dbReference>
<protein>
    <submittedName>
        <fullName evidence="3">DDE superfamily endonuclease</fullName>
    </submittedName>
</protein>
<keyword evidence="3" id="KW-0255">Endonuclease</keyword>
<sequence length="90" mass="9999">MADETDDLKKGTRTMGVQRQYASTAGRIENAQVAVYLTYTSRHGHADIDRVLYLPKSLPATKTTCPRGIRQNSCHIDAAGQHTASGRRRR</sequence>
<keyword evidence="3" id="KW-0378">Hydrolase</keyword>
<dbReference type="AlphaFoldDB" id="A0A1H0X810"/>
<accession>A0A1H0X810</accession>
<keyword evidence="3" id="KW-0540">Nuclease</keyword>
<dbReference type="Pfam" id="PF13546">
    <property type="entry name" value="DDE_5"/>
    <property type="match status" value="1"/>
</dbReference>
<evidence type="ECO:0000313" key="3">
    <source>
        <dbReference type="EMBL" id="SDP99098.1"/>
    </source>
</evidence>
<organism evidence="3 4">
    <name type="scientific">Lentzea jiangxiensis</name>
    <dbReference type="NCBI Taxonomy" id="641025"/>
    <lineage>
        <taxon>Bacteria</taxon>
        <taxon>Bacillati</taxon>
        <taxon>Actinomycetota</taxon>
        <taxon>Actinomycetes</taxon>
        <taxon>Pseudonocardiales</taxon>
        <taxon>Pseudonocardiaceae</taxon>
        <taxon>Lentzea</taxon>
    </lineage>
</organism>
<dbReference type="InterPro" id="IPR038721">
    <property type="entry name" value="IS701-like_DDE_dom"/>
</dbReference>
<feature type="region of interest" description="Disordered" evidence="1">
    <location>
        <begin position="1"/>
        <end position="22"/>
    </location>
</feature>
<dbReference type="GO" id="GO:0004519">
    <property type="term" value="F:endonuclease activity"/>
    <property type="evidence" value="ECO:0007669"/>
    <property type="project" value="UniProtKB-KW"/>
</dbReference>
<evidence type="ECO:0000313" key="4">
    <source>
        <dbReference type="Proteomes" id="UP000199691"/>
    </source>
</evidence>
<dbReference type="STRING" id="641025.SAMN05421507_1504"/>
<evidence type="ECO:0000256" key="1">
    <source>
        <dbReference type="SAM" id="MobiDB-lite"/>
    </source>
</evidence>
<dbReference type="PANTHER" id="PTHR33627:SF1">
    <property type="entry name" value="TRANSPOSASE"/>
    <property type="match status" value="1"/>
</dbReference>
<dbReference type="Proteomes" id="UP000199691">
    <property type="component" value="Unassembled WGS sequence"/>
</dbReference>
<name>A0A1H0X810_9PSEU</name>
<proteinExistence type="predicted"/>
<gene>
    <name evidence="3" type="ORF">SAMN05421507_1504</name>
</gene>
<feature type="domain" description="Transposase IS701-like DDE" evidence="2">
    <location>
        <begin position="3"/>
        <end position="62"/>
    </location>
</feature>